<proteinExistence type="predicted"/>
<keyword evidence="2 4" id="KW-0238">DNA-binding</keyword>
<dbReference type="PANTHER" id="PTHR30055:SF234">
    <property type="entry name" value="HTH-TYPE TRANSCRIPTIONAL REGULATOR BETI"/>
    <property type="match status" value="1"/>
</dbReference>
<dbReference type="PROSITE" id="PS01081">
    <property type="entry name" value="HTH_TETR_1"/>
    <property type="match status" value="1"/>
</dbReference>
<evidence type="ECO:0000256" key="3">
    <source>
        <dbReference type="ARBA" id="ARBA00023163"/>
    </source>
</evidence>
<reference evidence="6 7" key="1">
    <citation type="submission" date="2021-01" db="EMBL/GenBank/DDBJ databases">
        <title>Whole genome shotgun sequence of Microbispora corallina NBRC 16416.</title>
        <authorList>
            <person name="Komaki H."/>
            <person name="Tamura T."/>
        </authorList>
    </citation>
    <scope>NUCLEOTIDE SEQUENCE [LARGE SCALE GENOMIC DNA]</scope>
    <source>
        <strain evidence="6 7">NBRC 16416</strain>
    </source>
</reference>
<keyword evidence="1" id="KW-0805">Transcription regulation</keyword>
<dbReference type="InterPro" id="IPR050109">
    <property type="entry name" value="HTH-type_TetR-like_transc_reg"/>
</dbReference>
<dbReference type="InterPro" id="IPR023772">
    <property type="entry name" value="DNA-bd_HTH_TetR-type_CS"/>
</dbReference>
<dbReference type="InterPro" id="IPR009057">
    <property type="entry name" value="Homeodomain-like_sf"/>
</dbReference>
<evidence type="ECO:0000313" key="7">
    <source>
        <dbReference type="Proteomes" id="UP000603904"/>
    </source>
</evidence>
<dbReference type="Proteomes" id="UP000603904">
    <property type="component" value="Unassembled WGS sequence"/>
</dbReference>
<dbReference type="PROSITE" id="PS50977">
    <property type="entry name" value="HTH_TETR_2"/>
    <property type="match status" value="1"/>
</dbReference>
<sequence>MPFGIPCGNIGGMAELSLRERKRQRTRQAIVEAAVELFEEHGYEGTTVADIAEAAEIGTRTFFSYFASKEEVLFPESDSRIRAVVDAIAARGPEDRPADVLLRALRTVNRDSDDMVSRVAALRMRLIRTVPAMRGRGLQLQLDAQREIARHLCAAYPGELDEVGAAALVGAFVGAVTGALQVLMETGGDDPVAMSRRLQEATDAALRPWLHEQDKPYVRSREQAPS</sequence>
<protein>
    <submittedName>
        <fullName evidence="6">TetR family transcriptional regulator</fullName>
    </submittedName>
</protein>
<organism evidence="6 7">
    <name type="scientific">Microbispora corallina</name>
    <dbReference type="NCBI Taxonomy" id="83302"/>
    <lineage>
        <taxon>Bacteria</taxon>
        <taxon>Bacillati</taxon>
        <taxon>Actinomycetota</taxon>
        <taxon>Actinomycetes</taxon>
        <taxon>Streptosporangiales</taxon>
        <taxon>Streptosporangiaceae</taxon>
        <taxon>Microbispora</taxon>
    </lineage>
</organism>
<feature type="domain" description="HTH tetR-type" evidence="5">
    <location>
        <begin position="24"/>
        <end position="84"/>
    </location>
</feature>
<dbReference type="EMBL" id="BOOC01000007">
    <property type="protein sequence ID" value="GIH39404.1"/>
    <property type="molecule type" value="Genomic_DNA"/>
</dbReference>
<evidence type="ECO:0000259" key="5">
    <source>
        <dbReference type="PROSITE" id="PS50977"/>
    </source>
</evidence>
<dbReference type="PRINTS" id="PR00455">
    <property type="entry name" value="HTHTETR"/>
</dbReference>
<comment type="caution">
    <text evidence="6">The sequence shown here is derived from an EMBL/GenBank/DDBJ whole genome shotgun (WGS) entry which is preliminary data.</text>
</comment>
<dbReference type="PANTHER" id="PTHR30055">
    <property type="entry name" value="HTH-TYPE TRANSCRIPTIONAL REGULATOR RUTR"/>
    <property type="match status" value="1"/>
</dbReference>
<dbReference type="Pfam" id="PF00440">
    <property type="entry name" value="TetR_N"/>
    <property type="match status" value="1"/>
</dbReference>
<feature type="DNA-binding region" description="H-T-H motif" evidence="4">
    <location>
        <begin position="47"/>
        <end position="66"/>
    </location>
</feature>
<dbReference type="Gene3D" id="1.10.357.10">
    <property type="entry name" value="Tetracycline Repressor, domain 2"/>
    <property type="match status" value="1"/>
</dbReference>
<keyword evidence="7" id="KW-1185">Reference proteome</keyword>
<dbReference type="SUPFAM" id="SSF46689">
    <property type="entry name" value="Homeodomain-like"/>
    <property type="match status" value="1"/>
</dbReference>
<evidence type="ECO:0000313" key="6">
    <source>
        <dbReference type="EMBL" id="GIH39404.1"/>
    </source>
</evidence>
<evidence type="ECO:0000256" key="4">
    <source>
        <dbReference type="PROSITE-ProRule" id="PRU00335"/>
    </source>
</evidence>
<evidence type="ECO:0000256" key="1">
    <source>
        <dbReference type="ARBA" id="ARBA00023015"/>
    </source>
</evidence>
<keyword evidence="3" id="KW-0804">Transcription</keyword>
<gene>
    <name evidence="6" type="ORF">Mco01_24040</name>
</gene>
<name>A0ABQ4FXA1_9ACTN</name>
<evidence type="ECO:0000256" key="2">
    <source>
        <dbReference type="ARBA" id="ARBA00023125"/>
    </source>
</evidence>
<dbReference type="InterPro" id="IPR001647">
    <property type="entry name" value="HTH_TetR"/>
</dbReference>
<accession>A0ABQ4FXA1</accession>